<evidence type="ECO:0000256" key="2">
    <source>
        <dbReference type="ARBA" id="ARBA00023125"/>
    </source>
</evidence>
<evidence type="ECO:0000259" key="4">
    <source>
        <dbReference type="PROSITE" id="PS01124"/>
    </source>
</evidence>
<feature type="domain" description="HTH araC/xylS-type" evidence="4">
    <location>
        <begin position="182"/>
        <end position="280"/>
    </location>
</feature>
<keyword evidence="3" id="KW-0804">Transcription</keyword>
<dbReference type="InterPro" id="IPR014710">
    <property type="entry name" value="RmlC-like_jellyroll"/>
</dbReference>
<dbReference type="PROSITE" id="PS00041">
    <property type="entry name" value="HTH_ARAC_FAMILY_1"/>
    <property type="match status" value="1"/>
</dbReference>
<dbReference type="PROSITE" id="PS01124">
    <property type="entry name" value="HTH_ARAC_FAMILY_2"/>
    <property type="match status" value="1"/>
</dbReference>
<dbReference type="Gene3D" id="1.10.10.60">
    <property type="entry name" value="Homeodomain-like"/>
    <property type="match status" value="2"/>
</dbReference>
<dbReference type="InterPro" id="IPR018060">
    <property type="entry name" value="HTH_AraC"/>
</dbReference>
<dbReference type="SUPFAM" id="SSF46689">
    <property type="entry name" value="Homeodomain-like"/>
    <property type="match status" value="2"/>
</dbReference>
<keyword evidence="6" id="KW-1185">Reference proteome</keyword>
<dbReference type="Gene3D" id="2.60.120.10">
    <property type="entry name" value="Jelly Rolls"/>
    <property type="match status" value="1"/>
</dbReference>
<dbReference type="RefSeq" id="WP_258211989.1">
    <property type="nucleotide sequence ID" value="NZ_JANQBD010000002.1"/>
</dbReference>
<organism evidence="5 6">
    <name type="scientific">Paenibacillus radicis</name>
    <name type="common">ex Xue et al. 2023</name>
    <dbReference type="NCBI Taxonomy" id="2972489"/>
    <lineage>
        <taxon>Bacteria</taxon>
        <taxon>Bacillati</taxon>
        <taxon>Bacillota</taxon>
        <taxon>Bacilli</taxon>
        <taxon>Bacillales</taxon>
        <taxon>Paenibacillaceae</taxon>
        <taxon>Paenibacillus</taxon>
    </lineage>
</organism>
<keyword evidence="1" id="KW-0805">Transcription regulation</keyword>
<dbReference type="Pfam" id="PF12833">
    <property type="entry name" value="HTH_18"/>
    <property type="match status" value="1"/>
</dbReference>
<name>A0ABT1YD89_9BACL</name>
<reference evidence="5 6" key="1">
    <citation type="submission" date="2022-08" db="EMBL/GenBank/DDBJ databases">
        <title>Paenibacillus endoradicis sp. nov., Paenibacillus radicibacter sp. nov and Paenibacillus pararadicis sp. nov., three cold-adapted plant growth-promoting bacteria isolated from root of Larix gmelinii in Great Khingan.</title>
        <authorList>
            <person name="Xue H."/>
        </authorList>
    </citation>
    <scope>NUCLEOTIDE SEQUENCE [LARGE SCALE GENOMIC DNA]</scope>
    <source>
        <strain evidence="5 6">N5-1-1-5</strain>
    </source>
</reference>
<dbReference type="Pfam" id="PF02311">
    <property type="entry name" value="AraC_binding"/>
    <property type="match status" value="1"/>
</dbReference>
<gene>
    <name evidence="5" type="ORF">NV381_04060</name>
</gene>
<dbReference type="Proteomes" id="UP001300012">
    <property type="component" value="Unassembled WGS sequence"/>
</dbReference>
<dbReference type="PANTHER" id="PTHR43280">
    <property type="entry name" value="ARAC-FAMILY TRANSCRIPTIONAL REGULATOR"/>
    <property type="match status" value="1"/>
</dbReference>
<dbReference type="InterPro" id="IPR018062">
    <property type="entry name" value="HTH_AraC-typ_CS"/>
</dbReference>
<proteinExistence type="predicted"/>
<dbReference type="SMART" id="SM00342">
    <property type="entry name" value="HTH_ARAC"/>
    <property type="match status" value="1"/>
</dbReference>
<sequence>MNSQPPYTPTGMLLSNFRSHKEEQLRMLEHYHDSFELAYFVNADIQLFIKDTKYQVTNGDYLFINEYEVHRIFYNPRHHYTRYVINFKKSFISSLLKEAGLVDTLEWIVSYPRRKLELSSKQRLEIEERFRRINTLYSQLQQKEDPLGSSELKLNLLLLLIKYREFATANQSKYAPKKDVVKELISYIDRCYSDPIKLEDLERISGMSRYHISRLFKNATHFTIVEYIQQRRVIEAQIKLKQTDRQVLDIGLECGFQNAQHFHRVFRTVTGQSPLQFRKLVVHDFSP</sequence>
<accession>A0ABT1YD89</accession>
<dbReference type="InterPro" id="IPR009057">
    <property type="entry name" value="Homeodomain-like_sf"/>
</dbReference>
<protein>
    <submittedName>
        <fullName evidence="5">AraC family transcriptional regulator</fullName>
    </submittedName>
</protein>
<dbReference type="PANTHER" id="PTHR43280:SF28">
    <property type="entry name" value="HTH-TYPE TRANSCRIPTIONAL ACTIVATOR RHAS"/>
    <property type="match status" value="1"/>
</dbReference>
<dbReference type="SUPFAM" id="SSF51215">
    <property type="entry name" value="Regulatory protein AraC"/>
    <property type="match status" value="1"/>
</dbReference>
<evidence type="ECO:0000313" key="5">
    <source>
        <dbReference type="EMBL" id="MCR8630374.1"/>
    </source>
</evidence>
<dbReference type="InterPro" id="IPR037923">
    <property type="entry name" value="HTH-like"/>
</dbReference>
<evidence type="ECO:0000256" key="1">
    <source>
        <dbReference type="ARBA" id="ARBA00023015"/>
    </source>
</evidence>
<keyword evidence="2" id="KW-0238">DNA-binding</keyword>
<evidence type="ECO:0000256" key="3">
    <source>
        <dbReference type="ARBA" id="ARBA00023163"/>
    </source>
</evidence>
<dbReference type="EMBL" id="JANQBD010000002">
    <property type="protein sequence ID" value="MCR8630374.1"/>
    <property type="molecule type" value="Genomic_DNA"/>
</dbReference>
<evidence type="ECO:0000313" key="6">
    <source>
        <dbReference type="Proteomes" id="UP001300012"/>
    </source>
</evidence>
<comment type="caution">
    <text evidence="5">The sequence shown here is derived from an EMBL/GenBank/DDBJ whole genome shotgun (WGS) entry which is preliminary data.</text>
</comment>
<dbReference type="InterPro" id="IPR003313">
    <property type="entry name" value="AraC-bd"/>
</dbReference>